<keyword evidence="2 5" id="KW-0547">Nucleotide-binding</keyword>
<evidence type="ECO:0000256" key="5">
    <source>
        <dbReference type="PROSITE-ProRule" id="PRU10141"/>
    </source>
</evidence>
<keyword evidence="9" id="KW-1185">Reference proteome</keyword>
<dbReference type="InterPro" id="IPR011009">
    <property type="entry name" value="Kinase-like_dom_sf"/>
</dbReference>
<evidence type="ECO:0000256" key="6">
    <source>
        <dbReference type="SAM" id="MobiDB-lite"/>
    </source>
</evidence>
<dbReference type="STRING" id="33097.A0A150GFE3"/>
<dbReference type="Proteomes" id="UP000075714">
    <property type="component" value="Unassembled WGS sequence"/>
</dbReference>
<dbReference type="InterPro" id="IPR017441">
    <property type="entry name" value="Protein_kinase_ATP_BS"/>
</dbReference>
<dbReference type="OrthoDB" id="339325at2759"/>
<reference evidence="9" key="1">
    <citation type="journal article" date="2016" name="Nat. Commun.">
        <title>The Gonium pectorale genome demonstrates co-option of cell cycle regulation during the evolution of multicellularity.</title>
        <authorList>
            <person name="Hanschen E.R."/>
            <person name="Marriage T.N."/>
            <person name="Ferris P.J."/>
            <person name="Hamaji T."/>
            <person name="Toyoda A."/>
            <person name="Fujiyama A."/>
            <person name="Neme R."/>
            <person name="Noguchi H."/>
            <person name="Minakuchi Y."/>
            <person name="Suzuki M."/>
            <person name="Kawai-Toyooka H."/>
            <person name="Smith D.R."/>
            <person name="Sparks H."/>
            <person name="Anderson J."/>
            <person name="Bakaric R."/>
            <person name="Luria V."/>
            <person name="Karger A."/>
            <person name="Kirschner M.W."/>
            <person name="Durand P.M."/>
            <person name="Michod R.E."/>
            <person name="Nozaki H."/>
            <person name="Olson B.J."/>
        </authorList>
    </citation>
    <scope>NUCLEOTIDE SEQUENCE [LARGE SCALE GENOMIC DNA]</scope>
    <source>
        <strain evidence="9">NIES-2863</strain>
    </source>
</reference>
<organism evidence="8 9">
    <name type="scientific">Gonium pectorale</name>
    <name type="common">Green alga</name>
    <dbReference type="NCBI Taxonomy" id="33097"/>
    <lineage>
        <taxon>Eukaryota</taxon>
        <taxon>Viridiplantae</taxon>
        <taxon>Chlorophyta</taxon>
        <taxon>core chlorophytes</taxon>
        <taxon>Chlorophyceae</taxon>
        <taxon>CS clade</taxon>
        <taxon>Chlamydomonadales</taxon>
        <taxon>Volvocaceae</taxon>
        <taxon>Gonium</taxon>
    </lineage>
</organism>
<dbReference type="SUPFAM" id="SSF56112">
    <property type="entry name" value="Protein kinase-like (PK-like)"/>
    <property type="match status" value="1"/>
</dbReference>
<proteinExistence type="predicted"/>
<dbReference type="Pfam" id="PF00069">
    <property type="entry name" value="Pkinase"/>
    <property type="match status" value="1"/>
</dbReference>
<dbReference type="InterPro" id="IPR000719">
    <property type="entry name" value="Prot_kinase_dom"/>
</dbReference>
<evidence type="ECO:0000256" key="4">
    <source>
        <dbReference type="ARBA" id="ARBA00022840"/>
    </source>
</evidence>
<keyword evidence="3" id="KW-0418">Kinase</keyword>
<dbReference type="PROSITE" id="PS00107">
    <property type="entry name" value="PROTEIN_KINASE_ATP"/>
    <property type="match status" value="1"/>
</dbReference>
<name>A0A150GFE3_GONPE</name>
<accession>A0A150GFE3</accession>
<dbReference type="PROSITE" id="PS50011">
    <property type="entry name" value="PROTEIN_KINASE_DOM"/>
    <property type="match status" value="1"/>
</dbReference>
<dbReference type="PANTHER" id="PTHR44329:SF214">
    <property type="entry name" value="PROTEIN KINASE DOMAIN-CONTAINING PROTEIN"/>
    <property type="match status" value="1"/>
</dbReference>
<sequence>MLDGAVLAVKDVVLTNTRAKAVGASPGLDLLAPTPVGQRALLQIDNGIIITRFCVPYSYVAEYLRSTKRPDDFSGPNLFFSMPQPDCVNSTTAPYEDRCWPSRNMHTDVAVDAVDIAPDDTQVRSNYAVWIRNVSFVCNIMLSEDCMTHYGPAGCISYTLGTLRPPPPPAVEAQQPRASPGLAPAGPSAAAADGPASPPGSSGYTALVAGLVGGLGGAALLALASAGFLLRRRLCRGCGAGRLRGAEGGARESIRGLRSSTCRGDGMSASNTKATSLLGPGSCGANTTGTVNVSLYGVGAADCLKPPATVVCSETTATDDTSLAQSMGGHPCMGEAPTAQPRFHGPTGASAGASSGAGLEPAPPVVVSELTPAREDVCLGVECGNEVQLLGTVLGKGGYGRVMEGTYNGQVVAVKLIESSPLWPVTPTADSTSHLSALQQEVEVLARCDHPNVVRLLAANLSPPRPCLVMERCETSLERLLYGGGAPGSGARLPLSTVLHIGTEVARGLAFLHPTILHRDLKPANVLVNNAASERPDVKLTDFGLARLRCTVLVTGNPEVGTPPYMAPECFEVNNFIVTHKADMYSFGVLLAEMLAGSAPWPRLRMMEIAYQVTLRKQRPPLLEGLGEERCPRKLRRLISGCWESDPQRRPAAEDAVKVLLLLLQQQRLAQGQPGTGSSSHIG</sequence>
<evidence type="ECO:0000256" key="1">
    <source>
        <dbReference type="ARBA" id="ARBA00022679"/>
    </source>
</evidence>
<dbReference type="Gene3D" id="1.10.510.10">
    <property type="entry name" value="Transferase(Phosphotransferase) domain 1"/>
    <property type="match status" value="1"/>
</dbReference>
<feature type="region of interest" description="Disordered" evidence="6">
    <location>
        <begin position="166"/>
        <end position="197"/>
    </location>
</feature>
<dbReference type="Gene3D" id="3.30.200.20">
    <property type="entry name" value="Phosphorylase Kinase, domain 1"/>
    <property type="match status" value="1"/>
</dbReference>
<protein>
    <recommendedName>
        <fullName evidence="7">Protein kinase domain-containing protein</fullName>
    </recommendedName>
</protein>
<evidence type="ECO:0000313" key="9">
    <source>
        <dbReference type="Proteomes" id="UP000075714"/>
    </source>
</evidence>
<dbReference type="GO" id="GO:0005524">
    <property type="term" value="F:ATP binding"/>
    <property type="evidence" value="ECO:0007669"/>
    <property type="project" value="UniProtKB-UniRule"/>
</dbReference>
<evidence type="ECO:0000313" key="8">
    <source>
        <dbReference type="EMBL" id="KXZ48536.1"/>
    </source>
</evidence>
<evidence type="ECO:0000256" key="2">
    <source>
        <dbReference type="ARBA" id="ARBA00022741"/>
    </source>
</evidence>
<gene>
    <name evidence="8" type="ORF">GPECTOR_27g707</name>
</gene>
<feature type="domain" description="Protein kinase" evidence="7">
    <location>
        <begin position="388"/>
        <end position="662"/>
    </location>
</feature>
<dbReference type="PROSITE" id="PS00108">
    <property type="entry name" value="PROTEIN_KINASE_ST"/>
    <property type="match status" value="1"/>
</dbReference>
<dbReference type="InterPro" id="IPR051681">
    <property type="entry name" value="Ser/Thr_Kinases-Pseudokinases"/>
</dbReference>
<feature type="binding site" evidence="5">
    <location>
        <position position="415"/>
    </location>
    <ligand>
        <name>ATP</name>
        <dbReference type="ChEBI" id="CHEBI:30616"/>
    </ligand>
</feature>
<keyword evidence="1" id="KW-0808">Transferase</keyword>
<dbReference type="EMBL" id="LSYV01000028">
    <property type="protein sequence ID" value="KXZ48536.1"/>
    <property type="molecule type" value="Genomic_DNA"/>
</dbReference>
<keyword evidence="4 5" id="KW-0067">ATP-binding</keyword>
<comment type="caution">
    <text evidence="8">The sequence shown here is derived from an EMBL/GenBank/DDBJ whole genome shotgun (WGS) entry which is preliminary data.</text>
</comment>
<dbReference type="PANTHER" id="PTHR44329">
    <property type="entry name" value="SERINE/THREONINE-PROTEIN KINASE TNNI3K-RELATED"/>
    <property type="match status" value="1"/>
</dbReference>
<dbReference type="AlphaFoldDB" id="A0A150GFE3"/>
<dbReference type="GO" id="GO:0004674">
    <property type="term" value="F:protein serine/threonine kinase activity"/>
    <property type="evidence" value="ECO:0007669"/>
    <property type="project" value="TreeGrafter"/>
</dbReference>
<dbReference type="SMART" id="SM00220">
    <property type="entry name" value="S_TKc"/>
    <property type="match status" value="1"/>
</dbReference>
<dbReference type="InterPro" id="IPR008271">
    <property type="entry name" value="Ser/Thr_kinase_AS"/>
</dbReference>
<evidence type="ECO:0000256" key="3">
    <source>
        <dbReference type="ARBA" id="ARBA00022777"/>
    </source>
</evidence>
<feature type="compositionally biased region" description="Low complexity" evidence="6">
    <location>
        <begin position="178"/>
        <end position="197"/>
    </location>
</feature>
<evidence type="ECO:0000259" key="7">
    <source>
        <dbReference type="PROSITE" id="PS50011"/>
    </source>
</evidence>